<evidence type="ECO:0000313" key="3">
    <source>
        <dbReference type="Proteomes" id="UP000664521"/>
    </source>
</evidence>
<dbReference type="PANTHER" id="PTHR15682:SF2">
    <property type="entry name" value="UNHEALTHY RIBOSOME BIOGENESIS PROTEIN 2 HOMOLOG"/>
    <property type="match status" value="1"/>
</dbReference>
<evidence type="ECO:0000259" key="1">
    <source>
        <dbReference type="Pfam" id="PF10441"/>
    </source>
</evidence>
<reference evidence="2" key="1">
    <citation type="submission" date="2021-03" db="EMBL/GenBank/DDBJ databases">
        <authorList>
            <person name="Tagirdzhanova G."/>
        </authorList>
    </citation>
    <scope>NUCLEOTIDE SEQUENCE</scope>
</reference>
<organism evidence="2 3">
    <name type="scientific">Heterodermia speciosa</name>
    <dbReference type="NCBI Taxonomy" id="116794"/>
    <lineage>
        <taxon>Eukaryota</taxon>
        <taxon>Fungi</taxon>
        <taxon>Dikarya</taxon>
        <taxon>Ascomycota</taxon>
        <taxon>Pezizomycotina</taxon>
        <taxon>Lecanoromycetes</taxon>
        <taxon>OSLEUM clade</taxon>
        <taxon>Lecanoromycetidae</taxon>
        <taxon>Caliciales</taxon>
        <taxon>Physciaceae</taxon>
        <taxon>Heterodermia</taxon>
    </lineage>
</organism>
<dbReference type="OrthoDB" id="160374at2759"/>
<proteinExistence type="predicted"/>
<dbReference type="PANTHER" id="PTHR15682">
    <property type="entry name" value="UNHEALTHY RIBOSOME BIOGENESIS PROTEIN 2 HOMOLOG"/>
    <property type="match status" value="1"/>
</dbReference>
<dbReference type="GO" id="GO:0005730">
    <property type="term" value="C:nucleolus"/>
    <property type="evidence" value="ECO:0007669"/>
    <property type="project" value="TreeGrafter"/>
</dbReference>
<keyword evidence="3" id="KW-1185">Reference proteome</keyword>
<dbReference type="Pfam" id="PF10441">
    <property type="entry name" value="Urb2"/>
    <property type="match status" value="1"/>
</dbReference>
<dbReference type="AlphaFoldDB" id="A0A8H3I391"/>
<dbReference type="InterPro" id="IPR052609">
    <property type="entry name" value="Ribosome_Biogenesis_Reg"/>
</dbReference>
<protein>
    <recommendedName>
        <fullName evidence="1">Nucleolar 27S pre-rRNA processing Urb2/Npa2 C-terminal domain-containing protein</fullName>
    </recommendedName>
</protein>
<dbReference type="Proteomes" id="UP000664521">
    <property type="component" value="Unassembled WGS sequence"/>
</dbReference>
<sequence>MALLKKPNPKSDESVSGDQGISTTWLFEIAAWLDEASRGIGPDTQAVMKLKQLVVLVLQSLCFDATQNSRVEYLLTIYQQVGRKMKSGVTDICQVATTSLIQTITDFHVSNLERLAQPLKDLDQSVNEWRAQLSKFLLEASNNFDPTSLSEPNARQVLGISDDTLQAVLAQSPDVEAMFSQRDGEPISRAGSGRTPILTIDYYTEGILNVQHFRRKHLHSENDHDMLYEALVMLATLVLPEERQYLLGTFQCLAARRDRDSILQIMSRMLFHGQDGDKDGNKEDDDQDRDFRNLCITILLERVFLSLESAQQVPEALGPNSNAAVQIMRCISILLKHQGKVISQYHIDSLMSTLAVRSLIISRQDDRFEAGSVYLGLCRLFKTALVMHRQRLGGRYHLIIRTLQCLLRCLFIPYQSLQDSQASAEEKMAYAGFGEAQAVAYAGLLTTLCDPTVSAVSRSRHTPRQELNDETQKARSIAGQHLQYVVEEFCICQLEGRLLPQMRVALSLGLWAIFDVMSQGVMRNLHAAMGSASRSVFKALYDEYRRTGQWRRGGGG</sequence>
<dbReference type="InterPro" id="IPR018849">
    <property type="entry name" value="Urb2/Npa2_C"/>
</dbReference>
<comment type="caution">
    <text evidence="2">The sequence shown here is derived from an EMBL/GenBank/DDBJ whole genome shotgun (WGS) entry which is preliminary data.</text>
</comment>
<evidence type="ECO:0000313" key="2">
    <source>
        <dbReference type="EMBL" id="CAF9902873.1"/>
    </source>
</evidence>
<dbReference type="EMBL" id="CAJPDS010000001">
    <property type="protein sequence ID" value="CAF9902873.1"/>
    <property type="molecule type" value="Genomic_DNA"/>
</dbReference>
<name>A0A8H3I391_9LECA</name>
<dbReference type="GO" id="GO:0042254">
    <property type="term" value="P:ribosome biogenesis"/>
    <property type="evidence" value="ECO:0007669"/>
    <property type="project" value="TreeGrafter"/>
</dbReference>
<feature type="domain" description="Nucleolar 27S pre-rRNA processing Urb2/Npa2 C-terminal" evidence="1">
    <location>
        <begin position="326"/>
        <end position="551"/>
    </location>
</feature>
<gene>
    <name evidence="2" type="ORF">HETSPECPRED_000041</name>
</gene>
<accession>A0A8H3I391</accession>